<evidence type="ECO:0000313" key="5">
    <source>
        <dbReference type="Proteomes" id="UP001208570"/>
    </source>
</evidence>
<evidence type="ECO:0000256" key="1">
    <source>
        <dbReference type="ARBA" id="ARBA00007553"/>
    </source>
</evidence>
<dbReference type="Gene3D" id="3.40.80.10">
    <property type="entry name" value="Peptidoglycan recognition protein-like"/>
    <property type="match status" value="1"/>
</dbReference>
<feature type="signal peptide" evidence="2">
    <location>
        <begin position="1"/>
        <end position="32"/>
    </location>
</feature>
<protein>
    <recommendedName>
        <fullName evidence="3">Peptidoglycan recognition protein family domain-containing protein</fullName>
    </recommendedName>
</protein>
<dbReference type="EMBL" id="JAODUP010000170">
    <property type="protein sequence ID" value="KAK2158449.1"/>
    <property type="molecule type" value="Genomic_DNA"/>
</dbReference>
<feature type="domain" description="Peptidoglycan recognition protein family" evidence="3">
    <location>
        <begin position="131"/>
        <end position="226"/>
    </location>
</feature>
<keyword evidence="5" id="KW-1185">Reference proteome</keyword>
<feature type="chain" id="PRO_5042179809" description="Peptidoglycan recognition protein family domain-containing protein" evidence="2">
    <location>
        <begin position="33"/>
        <end position="226"/>
    </location>
</feature>
<keyword evidence="2" id="KW-0732">Signal</keyword>
<dbReference type="SMART" id="SM00701">
    <property type="entry name" value="PGRP"/>
    <property type="match status" value="1"/>
</dbReference>
<evidence type="ECO:0000313" key="4">
    <source>
        <dbReference type="EMBL" id="KAK2158449.1"/>
    </source>
</evidence>
<comment type="similarity">
    <text evidence="1">Belongs to the N-acetylmuramoyl-L-alanine amidase 2 family.</text>
</comment>
<comment type="caution">
    <text evidence="4">The sequence shown here is derived from an EMBL/GenBank/DDBJ whole genome shotgun (WGS) entry which is preliminary data.</text>
</comment>
<accession>A0AAD9JS56</accession>
<reference evidence="4" key="1">
    <citation type="journal article" date="2023" name="Mol. Biol. Evol.">
        <title>Third-Generation Sequencing Reveals the Adaptive Role of the Epigenome in Three Deep-Sea Polychaetes.</title>
        <authorList>
            <person name="Perez M."/>
            <person name="Aroh O."/>
            <person name="Sun Y."/>
            <person name="Lan Y."/>
            <person name="Juniper S.K."/>
            <person name="Young C.R."/>
            <person name="Angers B."/>
            <person name="Qian P.Y."/>
        </authorList>
    </citation>
    <scope>NUCLEOTIDE SEQUENCE</scope>
    <source>
        <strain evidence="4">P08H-3</strain>
    </source>
</reference>
<dbReference type="PANTHER" id="PTHR11022">
    <property type="entry name" value="PEPTIDOGLYCAN RECOGNITION PROTEIN"/>
    <property type="match status" value="1"/>
</dbReference>
<evidence type="ECO:0000256" key="2">
    <source>
        <dbReference type="SAM" id="SignalP"/>
    </source>
</evidence>
<dbReference type="GO" id="GO:0008745">
    <property type="term" value="F:N-acetylmuramoyl-L-alanine amidase activity"/>
    <property type="evidence" value="ECO:0007669"/>
    <property type="project" value="InterPro"/>
</dbReference>
<dbReference type="CDD" id="cd06583">
    <property type="entry name" value="PGRP"/>
    <property type="match status" value="1"/>
</dbReference>
<dbReference type="PANTHER" id="PTHR11022:SF41">
    <property type="entry name" value="PEPTIDOGLYCAN-RECOGNITION PROTEIN LC-RELATED"/>
    <property type="match status" value="1"/>
</dbReference>
<dbReference type="GO" id="GO:0009253">
    <property type="term" value="P:peptidoglycan catabolic process"/>
    <property type="evidence" value="ECO:0007669"/>
    <property type="project" value="InterPro"/>
</dbReference>
<evidence type="ECO:0000259" key="3">
    <source>
        <dbReference type="SMART" id="SM00701"/>
    </source>
</evidence>
<organism evidence="4 5">
    <name type="scientific">Paralvinella palmiformis</name>
    <dbReference type="NCBI Taxonomy" id="53620"/>
    <lineage>
        <taxon>Eukaryota</taxon>
        <taxon>Metazoa</taxon>
        <taxon>Spiralia</taxon>
        <taxon>Lophotrochozoa</taxon>
        <taxon>Annelida</taxon>
        <taxon>Polychaeta</taxon>
        <taxon>Sedentaria</taxon>
        <taxon>Canalipalpata</taxon>
        <taxon>Terebellida</taxon>
        <taxon>Terebelliformia</taxon>
        <taxon>Alvinellidae</taxon>
        <taxon>Paralvinella</taxon>
    </lineage>
</organism>
<dbReference type="GO" id="GO:0008270">
    <property type="term" value="F:zinc ion binding"/>
    <property type="evidence" value="ECO:0007669"/>
    <property type="project" value="InterPro"/>
</dbReference>
<proteinExistence type="inferred from homology"/>
<dbReference type="InterPro" id="IPR015510">
    <property type="entry name" value="PGRP"/>
</dbReference>
<dbReference type="AlphaFoldDB" id="A0AAD9JS56"/>
<dbReference type="InterPro" id="IPR002502">
    <property type="entry name" value="Amidase_domain"/>
</dbReference>
<dbReference type="Proteomes" id="UP001208570">
    <property type="component" value="Unassembled WGS sequence"/>
</dbReference>
<dbReference type="SUPFAM" id="SSF55846">
    <property type="entry name" value="N-acetylmuramoyl-L-alanine amidase-like"/>
    <property type="match status" value="1"/>
</dbReference>
<gene>
    <name evidence="4" type="ORF">LSH36_170g04026</name>
</gene>
<dbReference type="InterPro" id="IPR006619">
    <property type="entry name" value="PGRP_domain_met/bac"/>
</dbReference>
<sequence length="226" mass="24840">MQESLCDSIFPSYRYTMKTLIVLLCAAICVRAQVTGTDPPDGSCLCMNANGVNVRDSGCGNIIGTANAGECYVYSGNKVSCELNGTPYEYFEVTFGSAMGWMAGDYMDLSDDSMCQPDSPYDPRPGNCGSVSIVTRSEWNARDPLWTIPPLPNIPVTMAFIHHTVTPHCYNEADCITQVRGIQNYHMDSNGWPDIAYNFLVGEDGQAYEGRGWNKEGAHTYGYNDV</sequence>
<name>A0AAD9JS56_9ANNE</name>
<dbReference type="InterPro" id="IPR036505">
    <property type="entry name" value="Amidase/PGRP_sf"/>
</dbReference>
<dbReference type="Pfam" id="PF01510">
    <property type="entry name" value="Amidase_2"/>
    <property type="match status" value="1"/>
</dbReference>